<evidence type="ECO:0000313" key="5">
    <source>
        <dbReference type="EMBL" id="KKR10540.1"/>
    </source>
</evidence>
<dbReference type="SUPFAM" id="SSF160246">
    <property type="entry name" value="EspE N-terminal domain-like"/>
    <property type="match status" value="1"/>
</dbReference>
<name>A0A0G0QJD8_9BACT</name>
<dbReference type="FunFam" id="3.40.50.300:FF:000398">
    <property type="entry name" value="Type IV pilus assembly ATPase PilB"/>
    <property type="match status" value="1"/>
</dbReference>
<dbReference type="PANTHER" id="PTHR30258">
    <property type="entry name" value="TYPE II SECRETION SYSTEM PROTEIN GSPE-RELATED"/>
    <property type="match status" value="1"/>
</dbReference>
<dbReference type="CDD" id="cd01129">
    <property type="entry name" value="PulE-GspE-like"/>
    <property type="match status" value="1"/>
</dbReference>
<evidence type="ECO:0000256" key="2">
    <source>
        <dbReference type="ARBA" id="ARBA00022741"/>
    </source>
</evidence>
<dbReference type="Pfam" id="PF00437">
    <property type="entry name" value="T2SSE"/>
    <property type="match status" value="1"/>
</dbReference>
<dbReference type="Gene3D" id="3.40.50.300">
    <property type="entry name" value="P-loop containing nucleotide triphosphate hydrolases"/>
    <property type="match status" value="1"/>
</dbReference>
<dbReference type="Proteomes" id="UP000034246">
    <property type="component" value="Unassembled WGS sequence"/>
</dbReference>
<protein>
    <submittedName>
        <fullName evidence="5">Type II secretion system protein E</fullName>
    </submittedName>
</protein>
<dbReference type="PANTHER" id="PTHR30258:SF1">
    <property type="entry name" value="PROTEIN TRANSPORT PROTEIN HOFB HOMOLOG"/>
    <property type="match status" value="1"/>
</dbReference>
<evidence type="ECO:0000256" key="1">
    <source>
        <dbReference type="ARBA" id="ARBA00006611"/>
    </source>
</evidence>
<proteinExistence type="inferred from homology"/>
<dbReference type="AlphaFoldDB" id="A0A0G0QJD8"/>
<dbReference type="GO" id="GO:0016887">
    <property type="term" value="F:ATP hydrolysis activity"/>
    <property type="evidence" value="ECO:0007669"/>
    <property type="project" value="TreeGrafter"/>
</dbReference>
<gene>
    <name evidence="5" type="ORF">UT39_C0018G0013</name>
</gene>
<dbReference type="InterPro" id="IPR027417">
    <property type="entry name" value="P-loop_NTPase"/>
</dbReference>
<dbReference type="PROSITE" id="PS00662">
    <property type="entry name" value="T2SP_E"/>
    <property type="match status" value="1"/>
</dbReference>
<keyword evidence="3" id="KW-0067">ATP-binding</keyword>
<comment type="similarity">
    <text evidence="1">Belongs to the GSP E family.</text>
</comment>
<dbReference type="Gene3D" id="3.30.450.90">
    <property type="match status" value="1"/>
</dbReference>
<dbReference type="EMBL" id="LBWP01000018">
    <property type="protein sequence ID" value="KKR10540.1"/>
    <property type="molecule type" value="Genomic_DNA"/>
</dbReference>
<feature type="domain" description="Bacterial type II secretion system protein E" evidence="4">
    <location>
        <begin position="383"/>
        <end position="397"/>
    </location>
</feature>
<dbReference type="InterPro" id="IPR007831">
    <property type="entry name" value="T2SS_GspE_N"/>
</dbReference>
<accession>A0A0G0QJD8</accession>
<dbReference type="GO" id="GO:0005524">
    <property type="term" value="F:ATP binding"/>
    <property type="evidence" value="ECO:0007669"/>
    <property type="project" value="UniProtKB-KW"/>
</dbReference>
<evidence type="ECO:0000313" key="6">
    <source>
        <dbReference type="Proteomes" id="UP000034246"/>
    </source>
</evidence>
<sequence>MEKGTLLATIDVGMKLSPGKLKQSLLELDIATPEILEDLYKRSLNNNIDFVKTLVGENVISEDNLGKIIADNLSVPFVKLSQQVISPEVLNVIPEVVAKKNNIVAFKKDKFGLHLATSSYDNDQIVSFVEKKVGIPVVIYYAGENDVKDALNNYEKDIKTAYHTILDDSVNSASKKTKDDLSIIKIVETTISYAYKNKASDIHIEPYEDKSLIRFRIDGILHDIMELPKDVHNQVVTRVKVLAKLRTDEHQAPQDGKISFKTESENIDIRVSIVPTTHGEKIVMRLLSEKSRQYSLSDLGFSEKDLEKLTSAYKKPHGMILSTGPTGSGKTTTLYAILKILNRREVNIMTIEDPVEYEIEGISQIQVNEKTGLTFANGLRSLVRQDPDIMLVGEIRDEETAGISVNAAMTGHLVLSTLHTNDAATSIPRLLDLGVEPFLVSSTVNVIIGQRLVRRICAKCRISEEFDNESVGADGDSQHGNNLKLILKDQFKNGKLRVYKGKGCDICHQTGYLGRVGIFEVLLVGEEIKQAIVDKKDASVIQSIAVKNGMTTMFQDGIKKMLQGVTTLDEILRVTKE</sequence>
<organism evidence="5 6">
    <name type="scientific">Candidatus Woesebacteria bacterium GW2011_GWA1_39_21</name>
    <dbReference type="NCBI Taxonomy" id="1618550"/>
    <lineage>
        <taxon>Bacteria</taxon>
        <taxon>Candidatus Woeseibacteriota</taxon>
    </lineage>
</organism>
<reference evidence="5 6" key="1">
    <citation type="journal article" date="2015" name="Nature">
        <title>rRNA introns, odd ribosomes, and small enigmatic genomes across a large radiation of phyla.</title>
        <authorList>
            <person name="Brown C.T."/>
            <person name="Hug L.A."/>
            <person name="Thomas B.C."/>
            <person name="Sharon I."/>
            <person name="Castelle C.J."/>
            <person name="Singh A."/>
            <person name="Wilkins M.J."/>
            <person name="Williams K.H."/>
            <person name="Banfield J.F."/>
        </authorList>
    </citation>
    <scope>NUCLEOTIDE SEQUENCE [LARGE SCALE GENOMIC DNA]</scope>
</reference>
<evidence type="ECO:0000256" key="3">
    <source>
        <dbReference type="ARBA" id="ARBA00022840"/>
    </source>
</evidence>
<dbReference type="InterPro" id="IPR001482">
    <property type="entry name" value="T2SS/T4SS_dom"/>
</dbReference>
<dbReference type="PATRIC" id="fig|1618550.3.peg.943"/>
<dbReference type="InterPro" id="IPR037257">
    <property type="entry name" value="T2SS_E_N_sf"/>
</dbReference>
<comment type="caution">
    <text evidence="5">The sequence shown here is derived from an EMBL/GenBank/DDBJ whole genome shotgun (WGS) entry which is preliminary data.</text>
</comment>
<keyword evidence="2" id="KW-0547">Nucleotide-binding</keyword>
<dbReference type="STRING" id="1618550.UT39_C0018G0013"/>
<dbReference type="Gene3D" id="3.30.300.160">
    <property type="entry name" value="Type II secretion system, protein E, N-terminal domain"/>
    <property type="match status" value="1"/>
</dbReference>
<dbReference type="Pfam" id="PF05157">
    <property type="entry name" value="MshEN"/>
    <property type="match status" value="1"/>
</dbReference>
<dbReference type="SUPFAM" id="SSF52540">
    <property type="entry name" value="P-loop containing nucleoside triphosphate hydrolases"/>
    <property type="match status" value="1"/>
</dbReference>
<evidence type="ECO:0000259" key="4">
    <source>
        <dbReference type="PROSITE" id="PS00662"/>
    </source>
</evidence>
<dbReference type="GO" id="GO:0005886">
    <property type="term" value="C:plasma membrane"/>
    <property type="evidence" value="ECO:0007669"/>
    <property type="project" value="TreeGrafter"/>
</dbReference>